<evidence type="ECO:0000313" key="1">
    <source>
        <dbReference type="EMBL" id="CCX29876.1"/>
    </source>
</evidence>
<dbReference type="AlphaFoldDB" id="U4LRG9"/>
<gene>
    <name evidence="1" type="ORF">PCON_07673</name>
</gene>
<dbReference type="EMBL" id="HF935391">
    <property type="protein sequence ID" value="CCX29876.1"/>
    <property type="molecule type" value="Genomic_DNA"/>
</dbReference>
<sequence>MKPRKMHPRKWTKIRFSSKDNTCLFLREPHQCPMPSILG</sequence>
<reference evidence="1 2" key="1">
    <citation type="journal article" date="2013" name="PLoS Genet.">
        <title>The genome and development-dependent transcriptomes of Pyronema confluens: a window into fungal evolution.</title>
        <authorList>
            <person name="Traeger S."/>
            <person name="Altegoer F."/>
            <person name="Freitag M."/>
            <person name="Gabaldon T."/>
            <person name="Kempken F."/>
            <person name="Kumar A."/>
            <person name="Marcet-Houben M."/>
            <person name="Poggeler S."/>
            <person name="Stajich J.E."/>
            <person name="Nowrousian M."/>
        </authorList>
    </citation>
    <scope>NUCLEOTIDE SEQUENCE [LARGE SCALE GENOMIC DNA]</scope>
    <source>
        <strain evidence="2">CBS 100304</strain>
        <tissue evidence="1">Vegetative mycelium</tissue>
    </source>
</reference>
<dbReference type="Proteomes" id="UP000018144">
    <property type="component" value="Unassembled WGS sequence"/>
</dbReference>
<name>U4LRG9_PYROM</name>
<proteinExistence type="predicted"/>
<organism evidence="1 2">
    <name type="scientific">Pyronema omphalodes (strain CBS 100304)</name>
    <name type="common">Pyronema confluens</name>
    <dbReference type="NCBI Taxonomy" id="1076935"/>
    <lineage>
        <taxon>Eukaryota</taxon>
        <taxon>Fungi</taxon>
        <taxon>Dikarya</taxon>
        <taxon>Ascomycota</taxon>
        <taxon>Pezizomycotina</taxon>
        <taxon>Pezizomycetes</taxon>
        <taxon>Pezizales</taxon>
        <taxon>Pyronemataceae</taxon>
        <taxon>Pyronema</taxon>
    </lineage>
</organism>
<accession>U4LRG9</accession>
<keyword evidence="2" id="KW-1185">Reference proteome</keyword>
<evidence type="ECO:0000313" key="2">
    <source>
        <dbReference type="Proteomes" id="UP000018144"/>
    </source>
</evidence>
<protein>
    <submittedName>
        <fullName evidence="1">Uncharacterized protein</fullName>
    </submittedName>
</protein>